<keyword evidence="4" id="KW-1185">Reference proteome</keyword>
<dbReference type="AlphaFoldDB" id="A0A9W6LP64"/>
<dbReference type="Proteomes" id="UP001144471">
    <property type="component" value="Unassembled WGS sequence"/>
</dbReference>
<feature type="domain" description="GGDEF" evidence="2">
    <location>
        <begin position="67"/>
        <end position="200"/>
    </location>
</feature>
<proteinExistence type="predicted"/>
<dbReference type="PROSITE" id="PS50887">
    <property type="entry name" value="GGDEF"/>
    <property type="match status" value="1"/>
</dbReference>
<name>A0A9W6LP64_9FUSO</name>
<dbReference type="FunFam" id="3.30.70.270:FF:000001">
    <property type="entry name" value="Diguanylate cyclase domain protein"/>
    <property type="match status" value="1"/>
</dbReference>
<comment type="caution">
    <text evidence="3">The sequence shown here is derived from an EMBL/GenBank/DDBJ whole genome shotgun (WGS) entry which is preliminary data.</text>
</comment>
<protein>
    <recommendedName>
        <fullName evidence="2">GGDEF domain-containing protein</fullName>
    </recommendedName>
</protein>
<accession>A0A9W6LP64</accession>
<dbReference type="EMBL" id="BSDY01000009">
    <property type="protein sequence ID" value="GLI56630.1"/>
    <property type="molecule type" value="Genomic_DNA"/>
</dbReference>
<gene>
    <name evidence="3" type="ORF">PM10SUCC1_21440</name>
</gene>
<dbReference type="Pfam" id="PF00990">
    <property type="entry name" value="GGDEF"/>
    <property type="match status" value="1"/>
</dbReference>
<dbReference type="PANTHER" id="PTHR45138">
    <property type="entry name" value="REGULATORY COMPONENTS OF SENSORY TRANSDUCTION SYSTEM"/>
    <property type="match status" value="1"/>
</dbReference>
<dbReference type="InterPro" id="IPR043128">
    <property type="entry name" value="Rev_trsase/Diguanyl_cyclase"/>
</dbReference>
<dbReference type="InterPro" id="IPR029787">
    <property type="entry name" value="Nucleotide_cyclase"/>
</dbReference>
<dbReference type="InterPro" id="IPR050469">
    <property type="entry name" value="Diguanylate_Cyclase"/>
</dbReference>
<dbReference type="SMART" id="SM00267">
    <property type="entry name" value="GGDEF"/>
    <property type="match status" value="1"/>
</dbReference>
<evidence type="ECO:0000259" key="2">
    <source>
        <dbReference type="PROSITE" id="PS50887"/>
    </source>
</evidence>
<dbReference type="PANTHER" id="PTHR45138:SF9">
    <property type="entry name" value="DIGUANYLATE CYCLASE DGCM-RELATED"/>
    <property type="match status" value="1"/>
</dbReference>
<dbReference type="CDD" id="cd01949">
    <property type="entry name" value="GGDEF"/>
    <property type="match status" value="1"/>
</dbReference>
<dbReference type="NCBIfam" id="TIGR00254">
    <property type="entry name" value="GGDEF"/>
    <property type="match status" value="1"/>
</dbReference>
<evidence type="ECO:0000256" key="1">
    <source>
        <dbReference type="SAM" id="Coils"/>
    </source>
</evidence>
<evidence type="ECO:0000313" key="3">
    <source>
        <dbReference type="EMBL" id="GLI56630.1"/>
    </source>
</evidence>
<dbReference type="SUPFAM" id="SSF55073">
    <property type="entry name" value="Nucleotide cyclase"/>
    <property type="match status" value="1"/>
</dbReference>
<dbReference type="GO" id="GO:0052621">
    <property type="term" value="F:diguanylate cyclase activity"/>
    <property type="evidence" value="ECO:0007669"/>
    <property type="project" value="TreeGrafter"/>
</dbReference>
<dbReference type="Gene3D" id="3.30.70.270">
    <property type="match status" value="1"/>
</dbReference>
<dbReference type="InterPro" id="IPR000160">
    <property type="entry name" value="GGDEF_dom"/>
</dbReference>
<reference evidence="3" key="1">
    <citation type="submission" date="2022-12" db="EMBL/GenBank/DDBJ databases">
        <title>Reference genome sequencing for broad-spectrum identification of bacterial and archaeal isolates by mass spectrometry.</title>
        <authorList>
            <person name="Sekiguchi Y."/>
            <person name="Tourlousse D.M."/>
        </authorList>
    </citation>
    <scope>NUCLEOTIDE SEQUENCE</scope>
    <source>
        <strain evidence="3">10succ1</strain>
    </source>
</reference>
<organism evidence="3 4">
    <name type="scientific">Propionigenium maris DSM 9537</name>
    <dbReference type="NCBI Taxonomy" id="1123000"/>
    <lineage>
        <taxon>Bacteria</taxon>
        <taxon>Fusobacteriati</taxon>
        <taxon>Fusobacteriota</taxon>
        <taxon>Fusobacteriia</taxon>
        <taxon>Fusobacteriales</taxon>
        <taxon>Fusobacteriaceae</taxon>
        <taxon>Propionigenium</taxon>
    </lineage>
</organism>
<evidence type="ECO:0000313" key="4">
    <source>
        <dbReference type="Proteomes" id="UP001144471"/>
    </source>
</evidence>
<feature type="coiled-coil region" evidence="1">
    <location>
        <begin position="5"/>
        <end position="36"/>
    </location>
</feature>
<keyword evidence="1" id="KW-0175">Coiled coil</keyword>
<sequence>MFKLIQNSYSKIESLDRQLKNTLAELEYNQRELEKLAYVDYLTGLATRRLLDEKYVLLFESAKRSNGVLTLLMMDLDYFKKYNDRYGHLEGDRVLKVVGGLLKEVFKRDGDVVSRYGGEEFVVVLYQTSLEDTLSLIKEFRRRLGLCSLEHRDSPFGEITLSVGINSGQPSVEENSEDFLRRADRALYRAKEGGRNRNSL</sequence>